<gene>
    <name evidence="1" type="ORF">CTRU02_215474</name>
</gene>
<protein>
    <submittedName>
        <fullName evidence="1">Uncharacterized protein</fullName>
    </submittedName>
</protein>
<evidence type="ECO:0000313" key="2">
    <source>
        <dbReference type="Proteomes" id="UP000805649"/>
    </source>
</evidence>
<organism evidence="1 2">
    <name type="scientific">Colletotrichum truncatum</name>
    <name type="common">Anthracnose fungus</name>
    <name type="synonym">Colletotrichum capsici</name>
    <dbReference type="NCBI Taxonomy" id="5467"/>
    <lineage>
        <taxon>Eukaryota</taxon>
        <taxon>Fungi</taxon>
        <taxon>Dikarya</taxon>
        <taxon>Ascomycota</taxon>
        <taxon>Pezizomycotina</taxon>
        <taxon>Sordariomycetes</taxon>
        <taxon>Hypocreomycetidae</taxon>
        <taxon>Glomerellales</taxon>
        <taxon>Glomerellaceae</taxon>
        <taxon>Colletotrichum</taxon>
        <taxon>Colletotrichum truncatum species complex</taxon>
    </lineage>
</organism>
<sequence length="190" mass="21631">MATSRGRKDRLLPSDGWPQIPTDIDFEVGALGGRTHAMDTLAGNIQFQKTPVSKEKRLEELTREVGRLRHELDYWRSLANRRSSLMTSLDTIAQQLIGIVDSFDRETKMSHTEWMQEAEIGVGRRLFPKGDRCDGPAPGQNIRQGPNEEIPESITFAPVRTSDKQYDFQIVDAKNNKIMSIPGRSRHNWL</sequence>
<dbReference type="EMBL" id="VUJX02000016">
    <property type="protein sequence ID" value="KAL0929575.1"/>
    <property type="molecule type" value="Genomic_DNA"/>
</dbReference>
<reference evidence="1 2" key="1">
    <citation type="journal article" date="2020" name="Phytopathology">
        <title>Genome Sequence Resources of Colletotrichum truncatum, C. plurivorum, C. musicola, and C. sojae: Four Species Pathogenic to Soybean (Glycine max).</title>
        <authorList>
            <person name="Rogerio F."/>
            <person name="Boufleur T.R."/>
            <person name="Ciampi-Guillardi M."/>
            <person name="Sukno S.A."/>
            <person name="Thon M.R."/>
            <person name="Massola Junior N.S."/>
            <person name="Baroncelli R."/>
        </authorList>
    </citation>
    <scope>NUCLEOTIDE SEQUENCE [LARGE SCALE GENOMIC DNA]</scope>
    <source>
        <strain evidence="1 2">CMES1059</strain>
    </source>
</reference>
<accession>A0ACC3YCM4</accession>
<name>A0ACC3YCM4_COLTU</name>
<keyword evidence="2" id="KW-1185">Reference proteome</keyword>
<comment type="caution">
    <text evidence="1">The sequence shown here is derived from an EMBL/GenBank/DDBJ whole genome shotgun (WGS) entry which is preliminary data.</text>
</comment>
<proteinExistence type="predicted"/>
<dbReference type="Proteomes" id="UP000805649">
    <property type="component" value="Unassembled WGS sequence"/>
</dbReference>
<evidence type="ECO:0000313" key="1">
    <source>
        <dbReference type="EMBL" id="KAL0929575.1"/>
    </source>
</evidence>